<accession>A0A396HLE9</accession>
<name>A0A396HLE9_MEDTR</name>
<evidence type="ECO:0000313" key="1">
    <source>
        <dbReference type="EMBL" id="RHN52105.1"/>
    </source>
</evidence>
<sequence length="89" mass="10325">MRCLLAATIKENLKRFKSLFVTIKNRMLNWEWAGTNYAEQIISSQESSDSNLLQIVLIVCAMFINSPSMDQGLLQILFSETYVFIMCFY</sequence>
<reference evidence="1" key="1">
    <citation type="journal article" date="2018" name="Nat. Plants">
        <title>Whole-genome landscape of Medicago truncatula symbiotic genes.</title>
        <authorList>
            <person name="Pecrix Y."/>
            <person name="Gamas P."/>
            <person name="Carrere S."/>
        </authorList>
    </citation>
    <scope>NUCLEOTIDE SEQUENCE</scope>
    <source>
        <tissue evidence="1">Leaves</tissue>
    </source>
</reference>
<dbReference type="Proteomes" id="UP000265566">
    <property type="component" value="Chromosome 6"/>
</dbReference>
<proteinExistence type="predicted"/>
<comment type="caution">
    <text evidence="1">The sequence shown here is derived from an EMBL/GenBank/DDBJ whole genome shotgun (WGS) entry which is preliminary data.</text>
</comment>
<dbReference type="Gramene" id="rna36728">
    <property type="protein sequence ID" value="RHN52105.1"/>
    <property type="gene ID" value="gene36728"/>
</dbReference>
<dbReference type="AlphaFoldDB" id="A0A396HLE9"/>
<protein>
    <submittedName>
        <fullName evidence="1">Uncharacterized protein</fullName>
    </submittedName>
</protein>
<gene>
    <name evidence="1" type="ORF">MtrunA17_Chr6g0476771</name>
</gene>
<dbReference type="EMBL" id="PSQE01000006">
    <property type="protein sequence ID" value="RHN52105.1"/>
    <property type="molecule type" value="Genomic_DNA"/>
</dbReference>
<organism evidence="1">
    <name type="scientific">Medicago truncatula</name>
    <name type="common">Barrel medic</name>
    <name type="synonym">Medicago tribuloides</name>
    <dbReference type="NCBI Taxonomy" id="3880"/>
    <lineage>
        <taxon>Eukaryota</taxon>
        <taxon>Viridiplantae</taxon>
        <taxon>Streptophyta</taxon>
        <taxon>Embryophyta</taxon>
        <taxon>Tracheophyta</taxon>
        <taxon>Spermatophyta</taxon>
        <taxon>Magnoliopsida</taxon>
        <taxon>eudicotyledons</taxon>
        <taxon>Gunneridae</taxon>
        <taxon>Pentapetalae</taxon>
        <taxon>rosids</taxon>
        <taxon>fabids</taxon>
        <taxon>Fabales</taxon>
        <taxon>Fabaceae</taxon>
        <taxon>Papilionoideae</taxon>
        <taxon>50 kb inversion clade</taxon>
        <taxon>NPAAA clade</taxon>
        <taxon>Hologalegina</taxon>
        <taxon>IRL clade</taxon>
        <taxon>Trifolieae</taxon>
        <taxon>Medicago</taxon>
    </lineage>
</organism>